<keyword evidence="1" id="KW-0175">Coiled coil</keyword>
<dbReference type="EMBL" id="DS268409">
    <property type="protein sequence ID" value="EFO95362.1"/>
    <property type="molecule type" value="Genomic_DNA"/>
</dbReference>
<evidence type="ECO:0000256" key="1">
    <source>
        <dbReference type="SAM" id="Coils"/>
    </source>
</evidence>
<dbReference type="Proteomes" id="UP000008281">
    <property type="component" value="Unassembled WGS sequence"/>
</dbReference>
<protein>
    <submittedName>
        <fullName evidence="2">Uncharacterized protein</fullName>
    </submittedName>
</protein>
<name>E3LJ06_CAERE</name>
<feature type="coiled-coil region" evidence="1">
    <location>
        <begin position="158"/>
        <end position="185"/>
    </location>
</feature>
<evidence type="ECO:0000313" key="2">
    <source>
        <dbReference type="EMBL" id="EFO95362.1"/>
    </source>
</evidence>
<gene>
    <name evidence="2" type="ORF">CRE_09079</name>
</gene>
<keyword evidence="3" id="KW-1185">Reference proteome</keyword>
<sequence length="194" mass="22238">MDAPKDLVLNATYELVGLNGKDRETALKNPILMRIIMQLSSEIMKNSKSEKSEITMKNSDDGREFLPLTDLKKVIAKKLAKLYGEVFKVRSDGFIGIMEDEEKVLKFCEQIKKESAENVMKLMALKEVIFGNIGPEKKDSETKESASEVKKNSSFYSKAREMEENKEEIMKLKEYEKRLKTVVENSSEVAIIWK</sequence>
<organism evidence="3">
    <name type="scientific">Caenorhabditis remanei</name>
    <name type="common">Caenorhabditis vulgaris</name>
    <dbReference type="NCBI Taxonomy" id="31234"/>
    <lineage>
        <taxon>Eukaryota</taxon>
        <taxon>Metazoa</taxon>
        <taxon>Ecdysozoa</taxon>
        <taxon>Nematoda</taxon>
        <taxon>Chromadorea</taxon>
        <taxon>Rhabditida</taxon>
        <taxon>Rhabditina</taxon>
        <taxon>Rhabditomorpha</taxon>
        <taxon>Rhabditoidea</taxon>
        <taxon>Rhabditidae</taxon>
        <taxon>Peloderinae</taxon>
        <taxon>Caenorhabditis</taxon>
    </lineage>
</organism>
<dbReference type="InParanoid" id="E3LJ06"/>
<accession>E3LJ06</accession>
<dbReference type="HOGENOM" id="CLU_1403630_0_0_1"/>
<evidence type="ECO:0000313" key="3">
    <source>
        <dbReference type="Proteomes" id="UP000008281"/>
    </source>
</evidence>
<dbReference type="AlphaFoldDB" id="E3LJ06"/>
<reference evidence="2" key="1">
    <citation type="submission" date="2007-07" db="EMBL/GenBank/DDBJ databases">
        <title>PCAP assembly of the Caenorhabditis remanei genome.</title>
        <authorList>
            <consortium name="The Caenorhabditis remanei Sequencing Consortium"/>
            <person name="Wilson R.K."/>
        </authorList>
    </citation>
    <scope>NUCLEOTIDE SEQUENCE [LARGE SCALE GENOMIC DNA]</scope>
    <source>
        <strain evidence="2">PB4641</strain>
    </source>
</reference>
<proteinExistence type="predicted"/>